<organism evidence="1 2">
    <name type="scientific">Daphnia galeata</name>
    <dbReference type="NCBI Taxonomy" id="27404"/>
    <lineage>
        <taxon>Eukaryota</taxon>
        <taxon>Metazoa</taxon>
        <taxon>Ecdysozoa</taxon>
        <taxon>Arthropoda</taxon>
        <taxon>Crustacea</taxon>
        <taxon>Branchiopoda</taxon>
        <taxon>Diplostraca</taxon>
        <taxon>Cladocera</taxon>
        <taxon>Anomopoda</taxon>
        <taxon>Daphniidae</taxon>
        <taxon>Daphnia</taxon>
    </lineage>
</organism>
<dbReference type="EMBL" id="CAKKLH010000042">
    <property type="protein sequence ID" value="CAH0100641.1"/>
    <property type="molecule type" value="Genomic_DNA"/>
</dbReference>
<dbReference type="OrthoDB" id="4843387at2759"/>
<name>A0A8J2WGG3_9CRUS</name>
<reference evidence="1" key="1">
    <citation type="submission" date="2021-11" db="EMBL/GenBank/DDBJ databases">
        <authorList>
            <person name="Schell T."/>
        </authorList>
    </citation>
    <scope>NUCLEOTIDE SEQUENCE</scope>
    <source>
        <strain evidence="1">M5</strain>
    </source>
</reference>
<protein>
    <recommendedName>
        <fullName evidence="3">Tc1-like transposase DDE domain-containing protein</fullName>
    </recommendedName>
</protein>
<evidence type="ECO:0008006" key="3">
    <source>
        <dbReference type="Google" id="ProtNLM"/>
    </source>
</evidence>
<dbReference type="InterPro" id="IPR036397">
    <property type="entry name" value="RNaseH_sf"/>
</dbReference>
<dbReference type="Gene3D" id="3.30.420.10">
    <property type="entry name" value="Ribonuclease H-like superfamily/Ribonuclease H"/>
    <property type="match status" value="1"/>
</dbReference>
<evidence type="ECO:0000313" key="1">
    <source>
        <dbReference type="EMBL" id="CAH0100641.1"/>
    </source>
</evidence>
<dbReference type="Proteomes" id="UP000789390">
    <property type="component" value="Unassembled WGS sequence"/>
</dbReference>
<sequence>MKKETYHKILIRKAVPGGLNLLGEGFIFQEDNDPKPSSNLCRSYLDKKEKLGVLKRMIWPPQSPDLNPIEQVCDFVNSRLEESNKVTSRTIWAELEKAWRQFQIKLTDPPPTSTTVGKKCPRHLWWQNAAQKMEAVQPGPEGTAWMVDPKRDLLLEAKGDSSRQKSGGRRIHSGMCNGIVETARRLTVVNLENRRKFHSLGDSSRLKSGDRRIRGGLFDGMELQYMALGYYFLLK</sequence>
<dbReference type="AlphaFoldDB" id="A0A8J2WGG3"/>
<evidence type="ECO:0000313" key="2">
    <source>
        <dbReference type="Proteomes" id="UP000789390"/>
    </source>
</evidence>
<proteinExistence type="predicted"/>
<accession>A0A8J2WGG3</accession>
<dbReference type="GO" id="GO:0003676">
    <property type="term" value="F:nucleic acid binding"/>
    <property type="evidence" value="ECO:0007669"/>
    <property type="project" value="InterPro"/>
</dbReference>
<gene>
    <name evidence="1" type="ORF">DGAL_LOCUS2928</name>
</gene>
<keyword evidence="2" id="KW-1185">Reference proteome</keyword>
<comment type="caution">
    <text evidence="1">The sequence shown here is derived from an EMBL/GenBank/DDBJ whole genome shotgun (WGS) entry which is preliminary data.</text>
</comment>